<evidence type="ECO:0000313" key="3">
    <source>
        <dbReference type="Proteomes" id="UP000585474"/>
    </source>
</evidence>
<dbReference type="EMBL" id="BJWL01000023">
    <property type="protein sequence ID" value="GFZ12694.1"/>
    <property type="molecule type" value="Genomic_DNA"/>
</dbReference>
<feature type="compositionally biased region" description="Basic residues" evidence="1">
    <location>
        <begin position="1"/>
        <end position="10"/>
    </location>
</feature>
<gene>
    <name evidence="2" type="ORF">Acr_23g0010790</name>
</gene>
<feature type="region of interest" description="Disordered" evidence="1">
    <location>
        <begin position="1"/>
        <end position="26"/>
    </location>
</feature>
<organism evidence="2 3">
    <name type="scientific">Actinidia rufa</name>
    <dbReference type="NCBI Taxonomy" id="165716"/>
    <lineage>
        <taxon>Eukaryota</taxon>
        <taxon>Viridiplantae</taxon>
        <taxon>Streptophyta</taxon>
        <taxon>Embryophyta</taxon>
        <taxon>Tracheophyta</taxon>
        <taxon>Spermatophyta</taxon>
        <taxon>Magnoliopsida</taxon>
        <taxon>eudicotyledons</taxon>
        <taxon>Gunneridae</taxon>
        <taxon>Pentapetalae</taxon>
        <taxon>asterids</taxon>
        <taxon>Ericales</taxon>
        <taxon>Actinidiaceae</taxon>
        <taxon>Actinidia</taxon>
    </lineage>
</organism>
<comment type="caution">
    <text evidence="2">The sequence shown here is derived from an EMBL/GenBank/DDBJ whole genome shotgun (WGS) entry which is preliminary data.</text>
</comment>
<feature type="region of interest" description="Disordered" evidence="1">
    <location>
        <begin position="40"/>
        <end position="61"/>
    </location>
</feature>
<name>A0A7J0GQ01_9ERIC</name>
<protein>
    <submittedName>
        <fullName evidence="2">Uncharacterized protein</fullName>
    </submittedName>
</protein>
<feature type="compositionally biased region" description="Polar residues" evidence="1">
    <location>
        <begin position="140"/>
        <end position="150"/>
    </location>
</feature>
<proteinExistence type="predicted"/>
<feature type="compositionally biased region" description="Low complexity" evidence="1">
    <location>
        <begin position="47"/>
        <end position="61"/>
    </location>
</feature>
<feature type="region of interest" description="Disordered" evidence="1">
    <location>
        <begin position="140"/>
        <end position="167"/>
    </location>
</feature>
<accession>A0A7J0GQ01</accession>
<keyword evidence="3" id="KW-1185">Reference proteome</keyword>
<dbReference type="AlphaFoldDB" id="A0A7J0GQ01"/>
<reference evidence="2 3" key="1">
    <citation type="submission" date="2019-07" db="EMBL/GenBank/DDBJ databases">
        <title>De Novo Assembly of kiwifruit Actinidia rufa.</title>
        <authorList>
            <person name="Sugita-Konishi S."/>
            <person name="Sato K."/>
            <person name="Mori E."/>
            <person name="Abe Y."/>
            <person name="Kisaki G."/>
            <person name="Hamano K."/>
            <person name="Suezawa K."/>
            <person name="Otani M."/>
            <person name="Fukuda T."/>
            <person name="Manabe T."/>
            <person name="Gomi K."/>
            <person name="Tabuchi M."/>
            <person name="Akimitsu K."/>
            <person name="Kataoka I."/>
        </authorList>
    </citation>
    <scope>NUCLEOTIDE SEQUENCE [LARGE SCALE GENOMIC DNA]</scope>
    <source>
        <strain evidence="3">cv. Fuchu</strain>
    </source>
</reference>
<evidence type="ECO:0000313" key="2">
    <source>
        <dbReference type="EMBL" id="GFZ12694.1"/>
    </source>
</evidence>
<evidence type="ECO:0000256" key="1">
    <source>
        <dbReference type="SAM" id="MobiDB-lite"/>
    </source>
</evidence>
<sequence length="192" mass="21739">MANKGKGHNPPHKDNPGRTSSSPIIDTEGFTMVTPKQFFKRGGHIGSSSSQKSKQKNPNPKETLANIVAKNENDEYILKNYPIHICYIEQDDYHLIDNPWAIRAKYLNPFQRVGFNQGNLEFILKIFWIKLKNQFSSSFQKEDSSMGNDSEGNEVLAGEGQEPDDEDISLEDMESQDGQLAKFMASLEKLKK</sequence>
<dbReference type="Proteomes" id="UP000585474">
    <property type="component" value="Unassembled WGS sequence"/>
</dbReference>